<dbReference type="SUPFAM" id="SSF109854">
    <property type="entry name" value="DinB/YfiT-like putative metalloenzymes"/>
    <property type="match status" value="1"/>
</dbReference>
<dbReference type="InterPro" id="IPR024775">
    <property type="entry name" value="DinB-like"/>
</dbReference>
<dbReference type="Proteomes" id="UP000321456">
    <property type="component" value="Unassembled WGS sequence"/>
</dbReference>
<protein>
    <submittedName>
        <fullName evidence="2">DinB family protein</fullName>
    </submittedName>
</protein>
<feature type="domain" description="DinB-like" evidence="1">
    <location>
        <begin position="43"/>
        <end position="174"/>
    </location>
</feature>
<evidence type="ECO:0000313" key="3">
    <source>
        <dbReference type="Proteomes" id="UP000321456"/>
    </source>
</evidence>
<dbReference type="Pfam" id="PF12867">
    <property type="entry name" value="DinB_2"/>
    <property type="match status" value="1"/>
</dbReference>
<evidence type="ECO:0000259" key="1">
    <source>
        <dbReference type="Pfam" id="PF12867"/>
    </source>
</evidence>
<proteinExistence type="predicted"/>
<reference evidence="2 3" key="1">
    <citation type="submission" date="2019-08" db="EMBL/GenBank/DDBJ databases">
        <title>Professor.</title>
        <authorList>
            <person name="Park J.S."/>
        </authorList>
    </citation>
    <scope>NUCLEOTIDE SEQUENCE [LARGE SCALE GENOMIC DNA]</scope>
    <source>
        <strain evidence="2 3">176CP5-101</strain>
    </source>
</reference>
<evidence type="ECO:0000313" key="2">
    <source>
        <dbReference type="EMBL" id="TXN37752.1"/>
    </source>
</evidence>
<organism evidence="2 3">
    <name type="scientific">Flagellimonas hymeniacidonis</name>
    <dbReference type="NCBI Taxonomy" id="2603628"/>
    <lineage>
        <taxon>Bacteria</taxon>
        <taxon>Pseudomonadati</taxon>
        <taxon>Bacteroidota</taxon>
        <taxon>Flavobacteriia</taxon>
        <taxon>Flavobacteriales</taxon>
        <taxon>Flavobacteriaceae</taxon>
        <taxon>Flagellimonas</taxon>
    </lineage>
</organism>
<name>A0A5C8V7R6_9FLAO</name>
<dbReference type="Gene3D" id="1.20.120.450">
    <property type="entry name" value="dinb family like domain"/>
    <property type="match status" value="1"/>
</dbReference>
<keyword evidence="3" id="KW-1185">Reference proteome</keyword>
<dbReference type="InterPro" id="IPR034660">
    <property type="entry name" value="DinB/YfiT-like"/>
</dbReference>
<dbReference type="RefSeq" id="WP_147741984.1">
    <property type="nucleotide sequence ID" value="NZ_VRUR01000001.1"/>
</dbReference>
<dbReference type="EMBL" id="VRUR01000001">
    <property type="protein sequence ID" value="TXN37752.1"/>
    <property type="molecule type" value="Genomic_DNA"/>
</dbReference>
<gene>
    <name evidence="2" type="ORF">FVB32_05535</name>
</gene>
<sequence length="180" mass="21446">MRTIQKPSVGEYPEYSEIYMGLMDDDGRVLEHLWSNFLEIKEFVFSIPEEKLVYRYAKDKWTIKEILVHLIDDERIFAYRALRYARNDNTPLHGFDQDDYAKYSHANQRTLKSIFEEYETVRKSTISLFLNLPDDSFMRKGSGVDYDGSVINERTVRGLAYHIAGHELRHFNIIKERYFN</sequence>
<dbReference type="AlphaFoldDB" id="A0A5C8V7R6"/>
<accession>A0A5C8V7R6</accession>
<comment type="caution">
    <text evidence="2">The sequence shown here is derived from an EMBL/GenBank/DDBJ whole genome shotgun (WGS) entry which is preliminary data.</text>
</comment>